<keyword evidence="1" id="KW-0378">Hydrolase</keyword>
<gene>
    <name evidence="2" type="ORF">EI546_09065</name>
</gene>
<name>A0A410G3M0_9FLAO</name>
<dbReference type="SUPFAM" id="SSF55909">
    <property type="entry name" value="Pentein"/>
    <property type="match status" value="1"/>
</dbReference>
<dbReference type="GO" id="GO:0047632">
    <property type="term" value="F:agmatine deiminase activity"/>
    <property type="evidence" value="ECO:0007669"/>
    <property type="project" value="TreeGrafter"/>
</dbReference>
<dbReference type="GO" id="GO:0009446">
    <property type="term" value="P:putrescine biosynthetic process"/>
    <property type="evidence" value="ECO:0007669"/>
    <property type="project" value="InterPro"/>
</dbReference>
<evidence type="ECO:0000313" key="2">
    <source>
        <dbReference type="EMBL" id="QAA81860.1"/>
    </source>
</evidence>
<accession>A0A410G3M0</accession>
<dbReference type="Gene3D" id="3.75.10.10">
    <property type="entry name" value="L-arginine/glycine Amidinotransferase, Chain A"/>
    <property type="match status" value="1"/>
</dbReference>
<proteinExistence type="predicted"/>
<dbReference type="PANTHER" id="PTHR31377:SF0">
    <property type="entry name" value="AGMATINE DEIMINASE-RELATED"/>
    <property type="match status" value="1"/>
</dbReference>
<dbReference type="PANTHER" id="PTHR31377">
    <property type="entry name" value="AGMATINE DEIMINASE-RELATED"/>
    <property type="match status" value="1"/>
</dbReference>
<dbReference type="KEGG" id="aev:EI546_09065"/>
<dbReference type="Proteomes" id="UP000285517">
    <property type="component" value="Chromosome"/>
</dbReference>
<dbReference type="OrthoDB" id="9808013at2"/>
<evidence type="ECO:0000313" key="3">
    <source>
        <dbReference type="Proteomes" id="UP000285517"/>
    </source>
</evidence>
<dbReference type="RefSeq" id="WP_128250241.1">
    <property type="nucleotide sequence ID" value="NZ_CP034951.1"/>
</dbReference>
<dbReference type="InterPro" id="IPR007466">
    <property type="entry name" value="Peptidyl-Arg-deiminase_porph"/>
</dbReference>
<protein>
    <submittedName>
        <fullName evidence="2">Uncharacterized protein</fullName>
    </submittedName>
</protein>
<organism evidence="2 3">
    <name type="scientific">Aequorivita ciconiae</name>
    <dbReference type="NCBI Taxonomy" id="2494375"/>
    <lineage>
        <taxon>Bacteria</taxon>
        <taxon>Pseudomonadati</taxon>
        <taxon>Bacteroidota</taxon>
        <taxon>Flavobacteriia</taxon>
        <taxon>Flavobacteriales</taxon>
        <taxon>Flavobacteriaceae</taxon>
        <taxon>Aequorivita</taxon>
    </lineage>
</organism>
<keyword evidence="3" id="KW-1185">Reference proteome</keyword>
<dbReference type="Pfam" id="PF04371">
    <property type="entry name" value="PAD_porph"/>
    <property type="match status" value="1"/>
</dbReference>
<dbReference type="EMBL" id="CP034951">
    <property type="protein sequence ID" value="QAA81860.1"/>
    <property type="molecule type" value="Genomic_DNA"/>
</dbReference>
<dbReference type="AlphaFoldDB" id="A0A410G3M0"/>
<evidence type="ECO:0000256" key="1">
    <source>
        <dbReference type="ARBA" id="ARBA00022801"/>
    </source>
</evidence>
<sequence length="556" mass="61624">MKNNYTKYILVLIMVLQSAFLFSQEKPNLPHHLTESEKGLISEFQFTSSRLSPPPTGLVRAAAEWEEVEYLLVTWNPAYPNILRQIVAAGVQECKVMITTQNQTSVSNYLTSNGIDITNVSFLNVPWDSIWIRDYAGNTIYSDDVGERALVDWIYNRPRPNDDVMPIAHAAQAGVNLFSTTSGINDLVNTGGNYMSDGLGNAFASNLILNENSAGNPYGVSVKTEAQIDGIMQEYMGINRFVKMNTLPYDQIHHIDMHMKLLDEETILVSKYPPGVADGPQIEANIQYVLDNFESPFGSPYKIEWIEAPPSTGGQYPNSGGPYNTFSNAVFVNKTIMVPTYRPEVDVPALNQIQQLLPGYNVVGIDVDNPGENLINSLGAIHCITHTIGVADPLWIVHQPIDLANAGSTISIEAMVKHISGVAQAKVFWREVGTTNYDEIEMVPSSSDYWTANLNVPNTSVDIEYYIWAEAMPGKEMTRPIVAPEGFWTIQVETLSMDEWAAKHISAAYPNPTYGKVFFDLNSIQGSVKVQIHSLLGQKLYDAEVETGNGRLTLDL</sequence>
<reference evidence="2 3" key="1">
    <citation type="submission" date="2019-01" db="EMBL/GenBank/DDBJ databases">
        <title>Complete genome sequencing of Aequorivita sp. H23M31.</title>
        <authorList>
            <person name="Bae J.-W."/>
        </authorList>
    </citation>
    <scope>NUCLEOTIDE SEQUENCE [LARGE SCALE GENOMIC DNA]</scope>
    <source>
        <strain evidence="2 3">H23M31</strain>
    </source>
</reference>
<dbReference type="GO" id="GO:0004668">
    <property type="term" value="F:protein-arginine deiminase activity"/>
    <property type="evidence" value="ECO:0007669"/>
    <property type="project" value="InterPro"/>
</dbReference>